<evidence type="ECO:0000256" key="3">
    <source>
        <dbReference type="ARBA" id="ARBA00022989"/>
    </source>
</evidence>
<proteinExistence type="inferred from homology"/>
<evidence type="ECO:0000256" key="5">
    <source>
        <dbReference type="HAMAP-Rule" id="MF_01874"/>
    </source>
</evidence>
<dbReference type="InterPro" id="IPR007382">
    <property type="entry name" value="UPF0756_TM"/>
</dbReference>
<evidence type="ECO:0000256" key="2">
    <source>
        <dbReference type="ARBA" id="ARBA00022692"/>
    </source>
</evidence>
<keyword evidence="4 5" id="KW-0472">Membrane</keyword>
<sequence>MIEKIILITLILACIFTKNKPMVLASIIVLIFSFINNDNIIKFSRKYFLETGLCFLMIWMLIPLIDKNKESILDVKNYLNLNGFVSIACGIFVAIIASKGLNFLTGNVSVLGGVILGSIIGVAFLGGIPVGPMIASGISFEIIAMIKYFVEK</sequence>
<dbReference type="GO" id="GO:0005886">
    <property type="term" value="C:plasma membrane"/>
    <property type="evidence" value="ECO:0007669"/>
    <property type="project" value="UniProtKB-SubCell"/>
</dbReference>
<keyword evidence="1 5" id="KW-1003">Cell membrane</keyword>
<protein>
    <recommendedName>
        <fullName evidence="5">UPF0756 membrane protein CLOACE_22290</fullName>
    </recommendedName>
</protein>
<gene>
    <name evidence="6" type="ORF">CLOACE_22290</name>
</gene>
<dbReference type="RefSeq" id="WP_070111326.1">
    <property type="nucleotide sequence ID" value="NZ_LZFO01000054.1"/>
</dbReference>
<dbReference type="Pfam" id="PF04284">
    <property type="entry name" value="DUF441"/>
    <property type="match status" value="1"/>
</dbReference>
<feature type="transmembrane region" description="Helical" evidence="5">
    <location>
        <begin position="77"/>
        <end position="97"/>
    </location>
</feature>
<dbReference type="AlphaFoldDB" id="A0A1E8EVC9"/>
<evidence type="ECO:0000313" key="7">
    <source>
        <dbReference type="Proteomes" id="UP000175744"/>
    </source>
</evidence>
<comment type="similarity">
    <text evidence="5">Belongs to the UPF0756 family.</text>
</comment>
<evidence type="ECO:0000313" key="6">
    <source>
        <dbReference type="EMBL" id="OFH99477.1"/>
    </source>
</evidence>
<comment type="caution">
    <text evidence="6">The sequence shown here is derived from an EMBL/GenBank/DDBJ whole genome shotgun (WGS) entry which is preliminary data.</text>
</comment>
<feature type="transmembrane region" description="Helical" evidence="5">
    <location>
        <begin position="6"/>
        <end position="35"/>
    </location>
</feature>
<dbReference type="STRING" id="1121290.CLAOCE_22290"/>
<keyword evidence="2 5" id="KW-0812">Transmembrane</keyword>
<dbReference type="PATRIC" id="fig|1121290.3.peg.2248"/>
<comment type="subcellular location">
    <subcellularLocation>
        <location evidence="5">Cell membrane</location>
        <topology evidence="5">Multi-pass membrane protein</topology>
    </subcellularLocation>
</comment>
<dbReference type="PANTHER" id="PTHR38452:SF1">
    <property type="entry name" value="UPF0756 MEMBRANE PROTEIN YEAL"/>
    <property type="match status" value="1"/>
</dbReference>
<keyword evidence="3 5" id="KW-1133">Transmembrane helix</keyword>
<name>A0A1E8EVC9_9CLOT</name>
<keyword evidence="7" id="KW-1185">Reference proteome</keyword>
<feature type="transmembrane region" description="Helical" evidence="5">
    <location>
        <begin position="104"/>
        <end position="124"/>
    </location>
</feature>
<accession>A0A1E8EVC9</accession>
<evidence type="ECO:0000256" key="1">
    <source>
        <dbReference type="ARBA" id="ARBA00022475"/>
    </source>
</evidence>
<organism evidence="6 7">
    <name type="scientific">Clostridium acetireducens DSM 10703</name>
    <dbReference type="NCBI Taxonomy" id="1121290"/>
    <lineage>
        <taxon>Bacteria</taxon>
        <taxon>Bacillati</taxon>
        <taxon>Bacillota</taxon>
        <taxon>Clostridia</taxon>
        <taxon>Eubacteriales</taxon>
        <taxon>Clostridiaceae</taxon>
        <taxon>Clostridium</taxon>
    </lineage>
</organism>
<feature type="transmembrane region" description="Helical" evidence="5">
    <location>
        <begin position="47"/>
        <end position="65"/>
    </location>
</feature>
<evidence type="ECO:0000256" key="4">
    <source>
        <dbReference type="ARBA" id="ARBA00023136"/>
    </source>
</evidence>
<reference evidence="6 7" key="1">
    <citation type="submission" date="2016-06" db="EMBL/GenBank/DDBJ databases">
        <title>Genome sequence of Clostridium acetireducens DSM 10703.</title>
        <authorList>
            <person name="Poehlein A."/>
            <person name="Fluechter S."/>
            <person name="Duerre P."/>
            <person name="Daniel R."/>
        </authorList>
    </citation>
    <scope>NUCLEOTIDE SEQUENCE [LARGE SCALE GENOMIC DNA]</scope>
    <source>
        <strain evidence="6 7">DSM 10703</strain>
    </source>
</reference>
<dbReference type="HAMAP" id="MF_01874">
    <property type="entry name" value="UPF0756"/>
    <property type="match status" value="1"/>
</dbReference>
<dbReference type="Proteomes" id="UP000175744">
    <property type="component" value="Unassembled WGS sequence"/>
</dbReference>
<dbReference type="PANTHER" id="PTHR38452">
    <property type="entry name" value="UPF0756 MEMBRANE PROTEIN YEAL"/>
    <property type="match status" value="1"/>
</dbReference>
<dbReference type="OrthoDB" id="80306at2"/>
<dbReference type="EMBL" id="LZFO01000054">
    <property type="protein sequence ID" value="OFH99477.1"/>
    <property type="molecule type" value="Genomic_DNA"/>
</dbReference>